<evidence type="ECO:0000256" key="7">
    <source>
        <dbReference type="ARBA" id="ARBA00023033"/>
    </source>
</evidence>
<proteinExistence type="inferred from homology"/>
<evidence type="ECO:0000256" key="1">
    <source>
        <dbReference type="ARBA" id="ARBA00001971"/>
    </source>
</evidence>
<keyword evidence="6" id="KW-0408">Iron</keyword>
<sequence>METSTEDIWLSILNKDIERFQRFCVKSNSIKLARIVSEAAISSQIKRFLNIGSEAVLRKNIKLVDEFVYKDGKICYSDDTLPDGFSLRIGDGVAYLPYATGRIKFLWGDDAEEFQQERWFNENGLFHPESPFKFTAFQNSMSWDPRVWLRKVFKRSSNITTDSGEEQAQCNITKDLKCQAQSSSNDITADSGCFSRGKERAELLANSEAMKQAQAIYEDVKAGHKIDPFLQWC</sequence>
<dbReference type="GO" id="GO:0016705">
    <property type="term" value="F:oxidoreductase activity, acting on paired donors, with incorporation or reduction of molecular oxygen"/>
    <property type="evidence" value="ECO:0007669"/>
    <property type="project" value="InterPro"/>
</dbReference>
<evidence type="ECO:0000256" key="2">
    <source>
        <dbReference type="ARBA" id="ARBA00010617"/>
    </source>
</evidence>
<evidence type="ECO:0000256" key="3">
    <source>
        <dbReference type="ARBA" id="ARBA00022617"/>
    </source>
</evidence>
<dbReference type="GO" id="GO:0005506">
    <property type="term" value="F:iron ion binding"/>
    <property type="evidence" value="ECO:0007669"/>
    <property type="project" value="InterPro"/>
</dbReference>
<dbReference type="STRING" id="981085.W9S9F3"/>
<dbReference type="PANTHER" id="PTHR24296">
    <property type="entry name" value="CYTOCHROME P450"/>
    <property type="match status" value="1"/>
</dbReference>
<keyword evidence="5" id="KW-0560">Oxidoreductase</keyword>
<evidence type="ECO:0000256" key="5">
    <source>
        <dbReference type="ARBA" id="ARBA00023002"/>
    </source>
</evidence>
<name>W9S9F3_9ROSA</name>
<keyword evidence="3" id="KW-0349">Heme</keyword>
<keyword evidence="7" id="KW-0503">Monooxygenase</keyword>
<dbReference type="AlphaFoldDB" id="W9S9F3"/>
<dbReference type="EMBL" id="KE345922">
    <property type="protein sequence ID" value="EXC20876.1"/>
    <property type="molecule type" value="Genomic_DNA"/>
</dbReference>
<keyword evidence="4" id="KW-0479">Metal-binding</keyword>
<dbReference type="eggNOG" id="KOG0157">
    <property type="taxonomic scope" value="Eukaryota"/>
</dbReference>
<dbReference type="Proteomes" id="UP000030645">
    <property type="component" value="Unassembled WGS sequence"/>
</dbReference>
<reference evidence="9" key="1">
    <citation type="submission" date="2013-01" db="EMBL/GenBank/DDBJ databases">
        <title>Draft Genome Sequence of a Mulberry Tree, Morus notabilis C.K. Schneid.</title>
        <authorList>
            <person name="He N."/>
            <person name="Zhao S."/>
        </authorList>
    </citation>
    <scope>NUCLEOTIDE SEQUENCE</scope>
</reference>
<dbReference type="Gene3D" id="1.10.630.10">
    <property type="entry name" value="Cytochrome P450"/>
    <property type="match status" value="1"/>
</dbReference>
<accession>W9S9F3</accession>
<comment type="cofactor">
    <cofactor evidence="1">
        <name>heme</name>
        <dbReference type="ChEBI" id="CHEBI:30413"/>
    </cofactor>
</comment>
<dbReference type="SUPFAM" id="SSF48264">
    <property type="entry name" value="Cytochrome P450"/>
    <property type="match status" value="1"/>
</dbReference>
<dbReference type="GO" id="GO:0004497">
    <property type="term" value="F:monooxygenase activity"/>
    <property type="evidence" value="ECO:0007669"/>
    <property type="project" value="UniProtKB-KW"/>
</dbReference>
<evidence type="ECO:0000313" key="8">
    <source>
        <dbReference type="EMBL" id="EXC20876.1"/>
    </source>
</evidence>
<comment type="similarity">
    <text evidence="2">Belongs to the cytochrome P450 family.</text>
</comment>
<gene>
    <name evidence="8" type="ORF">L484_012952</name>
</gene>
<evidence type="ECO:0000313" key="9">
    <source>
        <dbReference type="Proteomes" id="UP000030645"/>
    </source>
</evidence>
<dbReference type="GO" id="GO:0020037">
    <property type="term" value="F:heme binding"/>
    <property type="evidence" value="ECO:0007669"/>
    <property type="project" value="InterPro"/>
</dbReference>
<keyword evidence="9" id="KW-1185">Reference proteome</keyword>
<evidence type="ECO:0000256" key="4">
    <source>
        <dbReference type="ARBA" id="ARBA00022723"/>
    </source>
</evidence>
<evidence type="ECO:0000256" key="6">
    <source>
        <dbReference type="ARBA" id="ARBA00023004"/>
    </source>
</evidence>
<dbReference type="InterPro" id="IPR036396">
    <property type="entry name" value="Cyt_P450_sf"/>
</dbReference>
<organism evidence="8 9">
    <name type="scientific">Morus notabilis</name>
    <dbReference type="NCBI Taxonomy" id="981085"/>
    <lineage>
        <taxon>Eukaryota</taxon>
        <taxon>Viridiplantae</taxon>
        <taxon>Streptophyta</taxon>
        <taxon>Embryophyta</taxon>
        <taxon>Tracheophyta</taxon>
        <taxon>Spermatophyta</taxon>
        <taxon>Magnoliopsida</taxon>
        <taxon>eudicotyledons</taxon>
        <taxon>Gunneridae</taxon>
        <taxon>Pentapetalae</taxon>
        <taxon>rosids</taxon>
        <taxon>fabids</taxon>
        <taxon>Rosales</taxon>
        <taxon>Moraceae</taxon>
        <taxon>Moreae</taxon>
        <taxon>Morus</taxon>
    </lineage>
</organism>
<protein>
    <submittedName>
        <fullName evidence="8">Uncharacterized protein</fullName>
    </submittedName>
</protein>